<proteinExistence type="predicted"/>
<organism evidence="1 2">
    <name type="scientific">Photobacterium iliopiscarium</name>
    <dbReference type="NCBI Taxonomy" id="56192"/>
    <lineage>
        <taxon>Bacteria</taxon>
        <taxon>Pseudomonadati</taxon>
        <taxon>Pseudomonadota</taxon>
        <taxon>Gammaproteobacteria</taxon>
        <taxon>Vibrionales</taxon>
        <taxon>Vibrionaceae</taxon>
        <taxon>Photobacterium</taxon>
    </lineage>
</organism>
<protein>
    <submittedName>
        <fullName evidence="1">Uncharacterized protein</fullName>
    </submittedName>
</protein>
<name>A0ABX5GLS2_9GAMM</name>
<dbReference type="EMBL" id="PYOP01000093">
    <property type="protein sequence ID" value="PSW87886.1"/>
    <property type="molecule type" value="Genomic_DNA"/>
</dbReference>
<reference evidence="1 2" key="1">
    <citation type="submission" date="2018-03" db="EMBL/GenBank/DDBJ databases">
        <title>Whole genome sequencing of Histamine producing bacteria.</title>
        <authorList>
            <person name="Butler K."/>
        </authorList>
    </citation>
    <scope>NUCLEOTIDE SEQUENCE [LARGE SCALE GENOMIC DNA]</scope>
    <source>
        <strain evidence="1 2">ATCC 51761</strain>
    </source>
</reference>
<dbReference type="RefSeq" id="WP_107180656.1">
    <property type="nucleotide sequence ID" value="NZ_PYOP01000093.1"/>
</dbReference>
<gene>
    <name evidence="1" type="ORF">C9J52_20685</name>
</gene>
<evidence type="ECO:0000313" key="2">
    <source>
        <dbReference type="Proteomes" id="UP000241190"/>
    </source>
</evidence>
<dbReference type="Proteomes" id="UP000241190">
    <property type="component" value="Unassembled WGS sequence"/>
</dbReference>
<accession>A0ABX5GLS2</accession>
<comment type="caution">
    <text evidence="1">The sequence shown here is derived from an EMBL/GenBank/DDBJ whole genome shotgun (WGS) entry which is preliminary data.</text>
</comment>
<sequence length="99" mass="11317">MKRSLFLALKKMGIIPNDAILFSQITLSPTAAKQLDEYRELITSIENETQFFSSKKYFWSKEHALGLDNVLTQLFNIEKSIHGNAKPPKNIRPLPPCIK</sequence>
<keyword evidence="2" id="KW-1185">Reference proteome</keyword>
<evidence type="ECO:0000313" key="1">
    <source>
        <dbReference type="EMBL" id="PSW87886.1"/>
    </source>
</evidence>